<evidence type="ECO:0000313" key="2">
    <source>
        <dbReference type="Proteomes" id="UP000632273"/>
    </source>
</evidence>
<keyword evidence="2" id="KW-1185">Reference proteome</keyword>
<name>A0ABQ1USC6_9BACT</name>
<comment type="caution">
    <text evidence="1">The sequence shown here is derived from an EMBL/GenBank/DDBJ whole genome shotgun (WGS) entry which is preliminary data.</text>
</comment>
<accession>A0ABQ1USC6</accession>
<reference evidence="2" key="1">
    <citation type="journal article" date="2019" name="Int. J. Syst. Evol. Microbiol.">
        <title>The Global Catalogue of Microorganisms (GCM) 10K type strain sequencing project: providing services to taxonomists for standard genome sequencing and annotation.</title>
        <authorList>
            <consortium name="The Broad Institute Genomics Platform"/>
            <consortium name="The Broad Institute Genome Sequencing Center for Infectious Disease"/>
            <person name="Wu L."/>
            <person name="Ma J."/>
        </authorList>
    </citation>
    <scope>NUCLEOTIDE SEQUENCE [LARGE SCALE GENOMIC DNA]</scope>
    <source>
        <strain evidence="2">CGMCC 1.15197</strain>
    </source>
</reference>
<gene>
    <name evidence="1" type="ORF">GCM10011383_39540</name>
</gene>
<dbReference type="RefSeq" id="WP_188815785.1">
    <property type="nucleotide sequence ID" value="NZ_BMHT01000008.1"/>
</dbReference>
<organism evidence="1 2">
    <name type="scientific">Hymenobacter cavernae</name>
    <dbReference type="NCBI Taxonomy" id="2044852"/>
    <lineage>
        <taxon>Bacteria</taxon>
        <taxon>Pseudomonadati</taxon>
        <taxon>Bacteroidota</taxon>
        <taxon>Cytophagia</taxon>
        <taxon>Cytophagales</taxon>
        <taxon>Hymenobacteraceae</taxon>
        <taxon>Hymenobacter</taxon>
    </lineage>
</organism>
<dbReference type="Proteomes" id="UP000632273">
    <property type="component" value="Unassembled WGS sequence"/>
</dbReference>
<protein>
    <recommendedName>
        <fullName evidence="3">DUF1851 domain-containing protein</fullName>
    </recommendedName>
</protein>
<sequence length="180" mass="21255">MNKDIYPKWLGKHILNDSFSWDKSTRTTFPVLLEQITLHDSQWYTTFFEMDNSLVMVIELDAVWNKEFCYNSEEWPFLIIRFNNVLCTFSNFNRDDYPVKTISSAETSIIDNIKFNSWYNSAKDLGILSKPFYERDSKNIIIHRTEIDTIYSGTSTFFHAVLIETLFYSNMGQLLPIQLP</sequence>
<evidence type="ECO:0008006" key="3">
    <source>
        <dbReference type="Google" id="ProtNLM"/>
    </source>
</evidence>
<dbReference type="EMBL" id="BMHT01000008">
    <property type="protein sequence ID" value="GGF23961.1"/>
    <property type="molecule type" value="Genomic_DNA"/>
</dbReference>
<proteinExistence type="predicted"/>
<evidence type="ECO:0000313" key="1">
    <source>
        <dbReference type="EMBL" id="GGF23961.1"/>
    </source>
</evidence>